<proteinExistence type="predicted"/>
<sequence>MRMGLHRFLMIFTAVASVGLAESVEYDFNDFDDGPIDGQQEWNVYNKVKDSSPLSVMDVVGAHGVAGDKALVLQKSDTPIRCVTGEPVRWLPGSTLTVEFDFRLGQTATEPTRDLPVLEFMIGNSLLSEKARWGITLQTLPSGDWKLSGAMPDEASTKIYGENLLIRPASDVLLSDWFKFKLVVKKLEEPDRFDASVEIVDTKGKTLATLKFASKGKDKVTKAMWNLPRVNAGFHVSRDQQGLAVIDNLVISTAK</sequence>
<protein>
    <submittedName>
        <fullName evidence="2">Uncharacterized protein</fullName>
    </submittedName>
</protein>
<feature type="chain" id="PRO_5025346679" evidence="1">
    <location>
        <begin position="17"/>
        <end position="255"/>
    </location>
</feature>
<dbReference type="RefSeq" id="WP_136082091.1">
    <property type="nucleotide sequence ID" value="NZ_CAAHFG010000003.1"/>
</dbReference>
<dbReference type="EMBL" id="CAAHFG010000003">
    <property type="protein sequence ID" value="VGO16600.1"/>
    <property type="molecule type" value="Genomic_DNA"/>
</dbReference>
<organism evidence="2 3">
    <name type="scientific">Pontiella desulfatans</name>
    <dbReference type="NCBI Taxonomy" id="2750659"/>
    <lineage>
        <taxon>Bacteria</taxon>
        <taxon>Pseudomonadati</taxon>
        <taxon>Kiritimatiellota</taxon>
        <taxon>Kiritimatiellia</taxon>
        <taxon>Kiritimatiellales</taxon>
        <taxon>Pontiellaceae</taxon>
        <taxon>Pontiella</taxon>
    </lineage>
</organism>
<keyword evidence="1" id="KW-0732">Signal</keyword>
<evidence type="ECO:0000313" key="2">
    <source>
        <dbReference type="EMBL" id="VGO16600.1"/>
    </source>
</evidence>
<gene>
    <name evidence="2" type="ORF">PDESU_05191</name>
</gene>
<keyword evidence="3" id="KW-1185">Reference proteome</keyword>
<dbReference type="AlphaFoldDB" id="A0A6C2U973"/>
<name>A0A6C2U973_PONDE</name>
<evidence type="ECO:0000313" key="3">
    <source>
        <dbReference type="Proteomes" id="UP000366872"/>
    </source>
</evidence>
<feature type="signal peptide" evidence="1">
    <location>
        <begin position="1"/>
        <end position="16"/>
    </location>
</feature>
<dbReference type="Proteomes" id="UP000366872">
    <property type="component" value="Unassembled WGS sequence"/>
</dbReference>
<evidence type="ECO:0000256" key="1">
    <source>
        <dbReference type="SAM" id="SignalP"/>
    </source>
</evidence>
<reference evidence="2 3" key="1">
    <citation type="submission" date="2019-04" db="EMBL/GenBank/DDBJ databases">
        <authorList>
            <person name="Van Vliet M D."/>
        </authorList>
    </citation>
    <scope>NUCLEOTIDE SEQUENCE [LARGE SCALE GENOMIC DNA]</scope>
    <source>
        <strain evidence="2 3">F1</strain>
    </source>
</reference>
<accession>A0A6C2U973</accession>